<proteinExistence type="predicted"/>
<dbReference type="Pfam" id="PF13976">
    <property type="entry name" value="gag_pre-integrs"/>
    <property type="match status" value="1"/>
</dbReference>
<dbReference type="SUPFAM" id="SSF53098">
    <property type="entry name" value="Ribonuclease H-like"/>
    <property type="match status" value="1"/>
</dbReference>
<sequence length="1437" mass="163764">MRFLELQKLISQLEILGETISQEDINLKFLRNLPLEWKTHTLIWRNKANLEDQSLDDLFNNLNMYEAEVKCSSTSSQNIQNIAFVSSNNTDSTNESVNATSSVSVASSKATVSSLPNVDSLSDVVIYSFFASANGTYTIGFDMSKVECYNFHRRGHFAKECKSPRDNKNKQTTRRNVLVDVSTSNALVSHQESDDRVTENQEIDSIMRMTHPHSKRNVVPTAVLIRSRLVSLNAARPVTTAFTQSTVNCTRPIKNVFNKAHSHIRRPINQRTTPKNSNFNKNVTPVKSLKKSMEDMLHLKMILKVELKFNLLSVSQICDNKNSVLFTNTECVVLSSDYKLPNENHVLFRVPKENNMYNIDLKNVVSLGGLTCYFAKAMLDESNLWHRRLGHINFKTMNKLVKGNLVRGLPLNIFENNHTCVACQKGKQHKASCKSKTVSFISQPLQWLHMDLFGPTFIKSINKKSYCLVVIEDHSRFSWVFFLATKDETSEILKTFITGIENQINHKVKIIKCDNETNFKNHGMNQFCRMKGIKREFSVARTLQQNEVAKRKNRTLIEAAKTMLADLLLPIPFWAEVVNTTCYIENRVLVTKPHNKTPYEILLGRSSSIGFMRPFGCPVTIFNTLDPLGKFHGKSDEGFLVGYYVNCKAFRVFNSRTRIVQETLHINFLENKPNVAGIGPKWLFDINTLTMSMNYQPVVIGNQPNDNACIKENLDAVKENENDVHVSENECDKTDKTKHDENAKRDDKGKTPVDSLKGVRDLRAEFEEFSFNITNRANAVSEPVNSVGPNPTNSTTNPSKYPDAPDMPKLKDIIYSDDEDDVVTEADMSNLEKINMSMTRMAKEQGGSNKINDEDFHTYVKLASTPVETEKPLLKDPDGQDVDVHLYRSMIGSLIYLTSSTPDIMFFVCACARFQVTPKVSHLHAVKRIFSDYIRASLDRKSTTRVNAARNFITAVSYELMLFDLMKVDDVNLMLSDASDGFDQIMDFLNAHTIKYALMVNPIIYVSCIKQFLATTIVKKVNSNVQLQALIDDKQVVVTEAIIRQDLHLDDTDGVECLPNAEIFLELARMGYEKPPPKLTFYKAFFSGQWMFVIHTIFQRISAKRTTWNEYSSFMASVVICLATGRKFNFSKYIFNSMVRNVDSPREIAPIDADEGTNLVNVETGEEEVALDAESQGRTNLNANSKEVSGVIAPELVNTVETTAFDDEDVIMDEQERADMEKALELQRRLDKREDDIDWSVVTEQTNKKRVADETLLQESFKKLRAAEISGSESTQEIPTDDLKEITQEDVQSMLEIVPVPKFIVEALPVKYPIIGWEIYAEERFSPAEPSEDKERALWVELKRLFELDANDVLWKLQRYMHAPLTYRLYSNNGVYHVFSIKGHDIYMLTEKDYSLSSALMILMLSRKLQVQEDNEMAKDLVIKIFMEANRPRNRSV</sequence>
<evidence type="ECO:0000313" key="3">
    <source>
        <dbReference type="EMBL" id="GEU29908.1"/>
    </source>
</evidence>
<dbReference type="InterPro" id="IPR039537">
    <property type="entry name" value="Retrotran_Ty1/copia-like"/>
</dbReference>
<dbReference type="PROSITE" id="PS50994">
    <property type="entry name" value="INTEGRASE"/>
    <property type="match status" value="1"/>
</dbReference>
<evidence type="ECO:0000256" key="1">
    <source>
        <dbReference type="SAM" id="MobiDB-lite"/>
    </source>
</evidence>
<comment type="caution">
    <text evidence="3">The sequence shown here is derived from an EMBL/GenBank/DDBJ whole genome shotgun (WGS) entry which is preliminary data.</text>
</comment>
<dbReference type="PANTHER" id="PTHR42648:SF32">
    <property type="entry name" value="RIBONUCLEASE H-LIKE DOMAIN, GAG-PRE-INTEGRASE DOMAIN PROTEIN-RELATED"/>
    <property type="match status" value="1"/>
</dbReference>
<dbReference type="GO" id="GO:0015074">
    <property type="term" value="P:DNA integration"/>
    <property type="evidence" value="ECO:0007669"/>
    <property type="project" value="InterPro"/>
</dbReference>
<dbReference type="Gene3D" id="3.30.420.10">
    <property type="entry name" value="Ribonuclease H-like superfamily/Ribonuclease H"/>
    <property type="match status" value="1"/>
</dbReference>
<dbReference type="PANTHER" id="PTHR42648">
    <property type="entry name" value="TRANSPOSASE, PUTATIVE-RELATED"/>
    <property type="match status" value="1"/>
</dbReference>
<dbReference type="InterPro" id="IPR001584">
    <property type="entry name" value="Integrase_cat-core"/>
</dbReference>
<dbReference type="Pfam" id="PF00665">
    <property type="entry name" value="rve"/>
    <property type="match status" value="1"/>
</dbReference>
<feature type="region of interest" description="Disordered" evidence="1">
    <location>
        <begin position="720"/>
        <end position="752"/>
    </location>
</feature>
<gene>
    <name evidence="3" type="ORF">Tci_001886</name>
</gene>
<dbReference type="Pfam" id="PF25597">
    <property type="entry name" value="SH3_retrovirus"/>
    <property type="match status" value="1"/>
</dbReference>
<feature type="region of interest" description="Disordered" evidence="1">
    <location>
        <begin position="781"/>
        <end position="805"/>
    </location>
</feature>
<reference evidence="3" key="1">
    <citation type="journal article" date="2019" name="Sci. Rep.">
        <title>Draft genome of Tanacetum cinerariifolium, the natural source of mosquito coil.</title>
        <authorList>
            <person name="Yamashiro T."/>
            <person name="Shiraishi A."/>
            <person name="Satake H."/>
            <person name="Nakayama K."/>
        </authorList>
    </citation>
    <scope>NUCLEOTIDE SEQUENCE</scope>
</reference>
<feature type="compositionally biased region" description="Polar residues" evidence="1">
    <location>
        <begin position="781"/>
        <end position="799"/>
    </location>
</feature>
<feature type="domain" description="Integrase catalytic" evidence="2">
    <location>
        <begin position="440"/>
        <end position="606"/>
    </location>
</feature>
<dbReference type="EMBL" id="BKCJ010000111">
    <property type="protein sequence ID" value="GEU29908.1"/>
    <property type="molecule type" value="Genomic_DNA"/>
</dbReference>
<dbReference type="InterPro" id="IPR012337">
    <property type="entry name" value="RNaseH-like_sf"/>
</dbReference>
<dbReference type="SUPFAM" id="SSF57756">
    <property type="entry name" value="Retrovirus zinc finger-like domains"/>
    <property type="match status" value="1"/>
</dbReference>
<dbReference type="InterPro" id="IPR057670">
    <property type="entry name" value="SH3_retrovirus"/>
</dbReference>
<protein>
    <submittedName>
        <fullName evidence="3">Putative ribonuclease H-like domain-containing protein</fullName>
    </submittedName>
</protein>
<dbReference type="GO" id="GO:0008270">
    <property type="term" value="F:zinc ion binding"/>
    <property type="evidence" value="ECO:0007669"/>
    <property type="project" value="InterPro"/>
</dbReference>
<dbReference type="GO" id="GO:0003676">
    <property type="term" value="F:nucleic acid binding"/>
    <property type="evidence" value="ECO:0007669"/>
    <property type="project" value="InterPro"/>
</dbReference>
<accession>A0A699GMI6</accession>
<dbReference type="InterPro" id="IPR025724">
    <property type="entry name" value="GAG-pre-integrase_dom"/>
</dbReference>
<organism evidence="3">
    <name type="scientific">Tanacetum cinerariifolium</name>
    <name type="common">Dalmatian daisy</name>
    <name type="synonym">Chrysanthemum cinerariifolium</name>
    <dbReference type="NCBI Taxonomy" id="118510"/>
    <lineage>
        <taxon>Eukaryota</taxon>
        <taxon>Viridiplantae</taxon>
        <taxon>Streptophyta</taxon>
        <taxon>Embryophyta</taxon>
        <taxon>Tracheophyta</taxon>
        <taxon>Spermatophyta</taxon>
        <taxon>Magnoliopsida</taxon>
        <taxon>eudicotyledons</taxon>
        <taxon>Gunneridae</taxon>
        <taxon>Pentapetalae</taxon>
        <taxon>asterids</taxon>
        <taxon>campanulids</taxon>
        <taxon>Asterales</taxon>
        <taxon>Asteraceae</taxon>
        <taxon>Asteroideae</taxon>
        <taxon>Anthemideae</taxon>
        <taxon>Anthemidinae</taxon>
        <taxon>Tanacetum</taxon>
    </lineage>
</organism>
<dbReference type="InterPro" id="IPR036397">
    <property type="entry name" value="RNaseH_sf"/>
</dbReference>
<dbReference type="InterPro" id="IPR036875">
    <property type="entry name" value="Znf_CCHC_sf"/>
</dbReference>
<name>A0A699GMI6_TANCI</name>
<evidence type="ECO:0000259" key="2">
    <source>
        <dbReference type="PROSITE" id="PS50994"/>
    </source>
</evidence>